<sequence>MDLSDSSKLLKTFNLNKALESLSCNEDSNAIDSLYTKSTTCEASNQYSYSNSIFGESLAQSIAPSNKQNIMSEFEIKLNAEKRKPSNIKIADGCSFGDFIESYAKTLKIWFFDEFCLDVKINPDNTIQDLIKTSLDVYTSKNYHLPDGMFIQLYDVYNEDCHVLDVDDKIGCMTFGTLYLRRNQRMNLILNVTYEKVSVPVEIGLEDSLLKVMRNINQAQFFPIIFDKENFLFSSKIAVRGFESECDLSIDLLVKFLPSEKLTLIKKVFLDMPGEVKITSDKEFKVGMVDKNSKVTKKLLCIGTDCLTIKKFNTEEKKSLINKIKMFVKKKQRLDIPFVDLVSIKRAERINSLEIAFKIKRKSKFIIIEAENTQKFSQLHSVLNSLITVKNRTI</sequence>
<evidence type="ECO:0000313" key="2">
    <source>
        <dbReference type="Proteomes" id="UP000187209"/>
    </source>
</evidence>
<evidence type="ECO:0000313" key="1">
    <source>
        <dbReference type="EMBL" id="OMJ91171.1"/>
    </source>
</evidence>
<protein>
    <submittedName>
        <fullName evidence="1">Uncharacterized protein</fullName>
    </submittedName>
</protein>
<reference evidence="1 2" key="1">
    <citation type="submission" date="2016-11" db="EMBL/GenBank/DDBJ databases">
        <title>The macronuclear genome of Stentor coeruleus: a giant cell with tiny introns.</title>
        <authorList>
            <person name="Slabodnick M."/>
            <person name="Ruby J.G."/>
            <person name="Reiff S.B."/>
            <person name="Swart E.C."/>
            <person name="Gosai S."/>
            <person name="Prabakaran S."/>
            <person name="Witkowska E."/>
            <person name="Larue G.E."/>
            <person name="Fisher S."/>
            <person name="Freeman R.M."/>
            <person name="Gunawardena J."/>
            <person name="Chu W."/>
            <person name="Stover N.A."/>
            <person name="Gregory B.D."/>
            <person name="Nowacki M."/>
            <person name="Derisi J."/>
            <person name="Roy S.W."/>
            <person name="Marshall W.F."/>
            <person name="Sood P."/>
        </authorList>
    </citation>
    <scope>NUCLEOTIDE SEQUENCE [LARGE SCALE GENOMIC DNA]</scope>
    <source>
        <strain evidence="1">WM001</strain>
    </source>
</reference>
<proteinExistence type="predicted"/>
<name>A0A1R2CQ98_9CILI</name>
<comment type="caution">
    <text evidence="1">The sequence shown here is derived from an EMBL/GenBank/DDBJ whole genome shotgun (WGS) entry which is preliminary data.</text>
</comment>
<dbReference type="EMBL" id="MPUH01000087">
    <property type="protein sequence ID" value="OMJ91171.1"/>
    <property type="molecule type" value="Genomic_DNA"/>
</dbReference>
<accession>A0A1R2CQ98</accession>
<keyword evidence="2" id="KW-1185">Reference proteome</keyword>
<organism evidence="1 2">
    <name type="scientific">Stentor coeruleus</name>
    <dbReference type="NCBI Taxonomy" id="5963"/>
    <lineage>
        <taxon>Eukaryota</taxon>
        <taxon>Sar</taxon>
        <taxon>Alveolata</taxon>
        <taxon>Ciliophora</taxon>
        <taxon>Postciliodesmatophora</taxon>
        <taxon>Heterotrichea</taxon>
        <taxon>Heterotrichida</taxon>
        <taxon>Stentoridae</taxon>
        <taxon>Stentor</taxon>
    </lineage>
</organism>
<gene>
    <name evidence="1" type="ORF">SteCoe_6340</name>
</gene>
<dbReference type="AlphaFoldDB" id="A0A1R2CQ98"/>
<dbReference type="Proteomes" id="UP000187209">
    <property type="component" value="Unassembled WGS sequence"/>
</dbReference>